<proteinExistence type="predicted"/>
<evidence type="ECO:0000256" key="2">
    <source>
        <dbReference type="SAM" id="Phobius"/>
    </source>
</evidence>
<dbReference type="InterPro" id="IPR018750">
    <property type="entry name" value="DUF2306_membrane"/>
</dbReference>
<evidence type="ECO:0000313" key="4">
    <source>
        <dbReference type="Proteomes" id="UP001356095"/>
    </source>
</evidence>
<sequence length="265" mass="29120">MTKSTRRRWWWTLWTLLAVSAVGIALFSAEPYVVADVERNRIPLDPEVASHYLSIAVHAIPSSLALLIGPFQFVTRLRVRYPKVHRIAGQVYMVCVVLGSIAALFAATFSVSGFSVQVAFFILTAAWLYTLAQAYRTIRRGEVQLHRVWMIRNYSLTFASVTLRIYLGLGVALQESYLPDLTFDDVYHASAWSSLVVNVLVAEYFIVHRLLKPLARRKRITGVTPAPTPTDRGVLVGAGGSAEDGSGTEDGVTVSSGPPGARGPE</sequence>
<feature type="transmembrane region" description="Helical" evidence="2">
    <location>
        <begin position="186"/>
        <end position="207"/>
    </location>
</feature>
<gene>
    <name evidence="3" type="ORF">Q8791_10520</name>
</gene>
<dbReference type="EMBL" id="JAUZMY010000008">
    <property type="protein sequence ID" value="MEE2037652.1"/>
    <property type="molecule type" value="Genomic_DNA"/>
</dbReference>
<keyword evidence="2" id="KW-0812">Transmembrane</keyword>
<keyword evidence="4" id="KW-1185">Reference proteome</keyword>
<organism evidence="3 4">
    <name type="scientific">Nocardiopsis codii</name>
    <dbReference type="NCBI Taxonomy" id="3065942"/>
    <lineage>
        <taxon>Bacteria</taxon>
        <taxon>Bacillati</taxon>
        <taxon>Actinomycetota</taxon>
        <taxon>Actinomycetes</taxon>
        <taxon>Streptosporangiales</taxon>
        <taxon>Nocardiopsidaceae</taxon>
        <taxon>Nocardiopsis</taxon>
    </lineage>
</organism>
<feature type="transmembrane region" description="Helical" evidence="2">
    <location>
        <begin position="87"/>
        <end position="108"/>
    </location>
</feature>
<protein>
    <submittedName>
        <fullName evidence="3">DUF2306 domain-containing protein</fullName>
    </submittedName>
</protein>
<feature type="transmembrane region" description="Helical" evidence="2">
    <location>
        <begin position="153"/>
        <end position="174"/>
    </location>
</feature>
<keyword evidence="2" id="KW-1133">Transmembrane helix</keyword>
<keyword evidence="2" id="KW-0472">Membrane</keyword>
<evidence type="ECO:0000313" key="3">
    <source>
        <dbReference type="EMBL" id="MEE2037652.1"/>
    </source>
</evidence>
<evidence type="ECO:0000256" key="1">
    <source>
        <dbReference type="SAM" id="MobiDB-lite"/>
    </source>
</evidence>
<reference evidence="3 4" key="1">
    <citation type="submission" date="2023-08" db="EMBL/GenBank/DDBJ databases">
        <authorList>
            <person name="Girao M."/>
            <person name="Carvalho M.F."/>
        </authorList>
    </citation>
    <scope>NUCLEOTIDE SEQUENCE [LARGE SCALE GENOMIC DNA]</scope>
    <source>
        <strain evidence="3 4">CT-R113</strain>
    </source>
</reference>
<dbReference type="Proteomes" id="UP001356095">
    <property type="component" value="Unassembled WGS sequence"/>
</dbReference>
<feature type="transmembrane region" description="Helical" evidence="2">
    <location>
        <begin position="114"/>
        <end position="132"/>
    </location>
</feature>
<name>A0ABU7K5Y3_9ACTN</name>
<comment type="caution">
    <text evidence="3">The sequence shown here is derived from an EMBL/GenBank/DDBJ whole genome shotgun (WGS) entry which is preliminary data.</text>
</comment>
<feature type="region of interest" description="Disordered" evidence="1">
    <location>
        <begin position="222"/>
        <end position="265"/>
    </location>
</feature>
<dbReference type="Pfam" id="PF10067">
    <property type="entry name" value="DUF2306"/>
    <property type="match status" value="1"/>
</dbReference>
<dbReference type="RefSeq" id="WP_330091447.1">
    <property type="nucleotide sequence ID" value="NZ_JAUZMY010000008.1"/>
</dbReference>
<feature type="transmembrane region" description="Helical" evidence="2">
    <location>
        <begin position="53"/>
        <end position="75"/>
    </location>
</feature>
<accession>A0ABU7K5Y3</accession>